<organism evidence="1 2">
    <name type="scientific">Saccharibacillus endophyticus</name>
    <dbReference type="NCBI Taxonomy" id="2060666"/>
    <lineage>
        <taxon>Bacteria</taxon>
        <taxon>Bacillati</taxon>
        <taxon>Bacillota</taxon>
        <taxon>Bacilli</taxon>
        <taxon>Bacillales</taxon>
        <taxon>Paenibacillaceae</taxon>
        <taxon>Saccharibacillus</taxon>
    </lineage>
</organism>
<evidence type="ECO:0000313" key="2">
    <source>
        <dbReference type="Proteomes" id="UP000605427"/>
    </source>
</evidence>
<gene>
    <name evidence="1" type="ORF">GCM10007362_26800</name>
</gene>
<keyword evidence="2" id="KW-1185">Reference proteome</keyword>
<dbReference type="EMBL" id="BMDD01000003">
    <property type="protein sequence ID" value="GGH79665.1"/>
    <property type="molecule type" value="Genomic_DNA"/>
</dbReference>
<comment type="caution">
    <text evidence="1">The sequence shown here is derived from an EMBL/GenBank/DDBJ whole genome shotgun (WGS) entry which is preliminary data.</text>
</comment>
<dbReference type="SUPFAM" id="SSF54786">
    <property type="entry name" value="YcfA/nrd intein domain"/>
    <property type="match status" value="1"/>
</dbReference>
<proteinExistence type="predicted"/>
<sequence length="85" mass="10139">MGHYQDLYFEIKNNPKNVRFEDLDKLLQKFGRFERRTPRSGSSHYTYSHPDLFEILTIPKERPLKIIYVKKAIKALEAVIDELNN</sequence>
<dbReference type="Proteomes" id="UP000605427">
    <property type="component" value="Unassembled WGS sequence"/>
</dbReference>
<name>A0ABQ1ZXT6_9BACL</name>
<dbReference type="RefSeq" id="WP_172244254.1">
    <property type="nucleotide sequence ID" value="NZ_BMDD01000003.1"/>
</dbReference>
<evidence type="ECO:0000313" key="1">
    <source>
        <dbReference type="EMBL" id="GGH79665.1"/>
    </source>
</evidence>
<protein>
    <submittedName>
        <fullName evidence="1">HicA-related toxin-antitoxin protein</fullName>
    </submittedName>
</protein>
<accession>A0ABQ1ZXT6</accession>
<reference evidence="2" key="1">
    <citation type="journal article" date="2019" name="Int. J. Syst. Evol. Microbiol.">
        <title>The Global Catalogue of Microorganisms (GCM) 10K type strain sequencing project: providing services to taxonomists for standard genome sequencing and annotation.</title>
        <authorList>
            <consortium name="The Broad Institute Genomics Platform"/>
            <consortium name="The Broad Institute Genome Sequencing Center for Infectious Disease"/>
            <person name="Wu L."/>
            <person name="Ma J."/>
        </authorList>
    </citation>
    <scope>NUCLEOTIDE SEQUENCE [LARGE SCALE GENOMIC DNA]</scope>
    <source>
        <strain evidence="2">CCM 8702</strain>
    </source>
</reference>